<feature type="compositionally biased region" description="Polar residues" evidence="5">
    <location>
        <begin position="7"/>
        <end position="29"/>
    </location>
</feature>
<dbReference type="OrthoDB" id="4160219at2759"/>
<feature type="region of interest" description="Disordered" evidence="5">
    <location>
        <begin position="1"/>
        <end position="71"/>
    </location>
</feature>
<evidence type="ECO:0000256" key="4">
    <source>
        <dbReference type="ARBA" id="ARBA00023136"/>
    </source>
</evidence>
<dbReference type="SUPFAM" id="SSF103473">
    <property type="entry name" value="MFS general substrate transporter"/>
    <property type="match status" value="1"/>
</dbReference>
<dbReference type="PROSITE" id="PS50850">
    <property type="entry name" value="MFS"/>
    <property type="match status" value="1"/>
</dbReference>
<dbReference type="Pfam" id="PF07690">
    <property type="entry name" value="MFS_1"/>
    <property type="match status" value="1"/>
</dbReference>
<dbReference type="PANTHER" id="PTHR23501">
    <property type="entry name" value="MAJOR FACILITATOR SUPERFAMILY"/>
    <property type="match status" value="1"/>
</dbReference>
<feature type="transmembrane region" description="Helical" evidence="6">
    <location>
        <begin position="306"/>
        <end position="323"/>
    </location>
</feature>
<dbReference type="GeneID" id="63834825"/>
<keyword evidence="4 6" id="KW-0472">Membrane</keyword>
<dbReference type="InterPro" id="IPR020846">
    <property type="entry name" value="MFS_dom"/>
</dbReference>
<feature type="domain" description="Major facilitator superfamily (MFS) profile" evidence="7">
    <location>
        <begin position="89"/>
        <end position="579"/>
    </location>
</feature>
<dbReference type="RefSeq" id="XP_040773918.1">
    <property type="nucleotide sequence ID" value="XM_040917696.1"/>
</dbReference>
<dbReference type="InterPro" id="IPR005829">
    <property type="entry name" value="Sugar_transporter_CS"/>
</dbReference>
<evidence type="ECO:0000259" key="7">
    <source>
        <dbReference type="PROSITE" id="PS50850"/>
    </source>
</evidence>
<dbReference type="EMBL" id="MU032350">
    <property type="protein sequence ID" value="KAF3762939.1"/>
    <property type="molecule type" value="Genomic_DNA"/>
</dbReference>
<feature type="transmembrane region" description="Helical" evidence="6">
    <location>
        <begin position="149"/>
        <end position="169"/>
    </location>
</feature>
<evidence type="ECO:0000313" key="9">
    <source>
        <dbReference type="Proteomes" id="UP000803844"/>
    </source>
</evidence>
<keyword evidence="9" id="KW-1185">Reference proteome</keyword>
<feature type="transmembrane region" description="Helical" evidence="6">
    <location>
        <begin position="123"/>
        <end position="142"/>
    </location>
</feature>
<feature type="transmembrane region" description="Helical" evidence="6">
    <location>
        <begin position="344"/>
        <end position="367"/>
    </location>
</feature>
<evidence type="ECO:0000313" key="8">
    <source>
        <dbReference type="EMBL" id="KAF3762939.1"/>
    </source>
</evidence>
<feature type="transmembrane region" description="Helical" evidence="6">
    <location>
        <begin position="283"/>
        <end position="300"/>
    </location>
</feature>
<reference evidence="8" key="1">
    <citation type="journal article" date="2020" name="Phytopathology">
        <title>Genome sequence of the chestnut blight fungus Cryphonectria parasitica EP155: A fundamental resource for an archetypical invasive plant pathogen.</title>
        <authorList>
            <person name="Crouch J.A."/>
            <person name="Dawe A."/>
            <person name="Aerts A."/>
            <person name="Barry K."/>
            <person name="Churchill A.C.L."/>
            <person name="Grimwood J."/>
            <person name="Hillman B."/>
            <person name="Milgroom M.G."/>
            <person name="Pangilinan J."/>
            <person name="Smith M."/>
            <person name="Salamov A."/>
            <person name="Schmutz J."/>
            <person name="Yadav J."/>
            <person name="Grigoriev I.V."/>
            <person name="Nuss D."/>
        </authorList>
    </citation>
    <scope>NUCLEOTIDE SEQUENCE</scope>
    <source>
        <strain evidence="8">EP155</strain>
    </source>
</reference>
<protein>
    <submittedName>
        <fullName evidence="8">MFS general substrate transporter</fullName>
    </submittedName>
</protein>
<proteinExistence type="predicted"/>
<keyword evidence="3 6" id="KW-1133">Transmembrane helix</keyword>
<feature type="transmembrane region" description="Helical" evidence="6">
    <location>
        <begin position="175"/>
        <end position="200"/>
    </location>
</feature>
<feature type="transmembrane region" description="Helical" evidence="6">
    <location>
        <begin position="559"/>
        <end position="578"/>
    </location>
</feature>
<evidence type="ECO:0000256" key="6">
    <source>
        <dbReference type="SAM" id="Phobius"/>
    </source>
</evidence>
<dbReference type="PANTHER" id="PTHR23501:SF6">
    <property type="entry name" value="MULTIDRUG TRANSPORTER, PUTATIVE (AFU_ORTHOLOGUE AFUA_3G14560)-RELATED"/>
    <property type="match status" value="1"/>
</dbReference>
<comment type="caution">
    <text evidence="8">The sequence shown here is derived from an EMBL/GenBank/DDBJ whole genome shotgun (WGS) entry which is preliminary data.</text>
</comment>
<feature type="transmembrane region" description="Helical" evidence="6">
    <location>
        <begin position="437"/>
        <end position="459"/>
    </location>
</feature>
<organism evidence="8 9">
    <name type="scientific">Cryphonectria parasitica (strain ATCC 38755 / EP155)</name>
    <dbReference type="NCBI Taxonomy" id="660469"/>
    <lineage>
        <taxon>Eukaryota</taxon>
        <taxon>Fungi</taxon>
        <taxon>Dikarya</taxon>
        <taxon>Ascomycota</taxon>
        <taxon>Pezizomycotina</taxon>
        <taxon>Sordariomycetes</taxon>
        <taxon>Sordariomycetidae</taxon>
        <taxon>Diaporthales</taxon>
        <taxon>Cryphonectriaceae</taxon>
        <taxon>Cryphonectria-Endothia species complex</taxon>
        <taxon>Cryphonectria</taxon>
    </lineage>
</organism>
<dbReference type="GO" id="GO:0015174">
    <property type="term" value="F:basic amino acid transmembrane transporter activity"/>
    <property type="evidence" value="ECO:0007669"/>
    <property type="project" value="TreeGrafter"/>
</dbReference>
<name>A0A9P4XX71_CRYP1</name>
<evidence type="ECO:0000256" key="1">
    <source>
        <dbReference type="ARBA" id="ARBA00004141"/>
    </source>
</evidence>
<sequence length="605" mass="64498">MAKEEQLNTSSLPRPGSHLTNNYTPSEGSTVAVASEDSPLLGSRSTSPTLRDVSPGEFHRSRTGGAVGAGTDDDDAVQHHVTPIRAVCICLSIWILMFMQACNMSGMTMVQGNIADDLEAYDGAMWFTSVYLIVMASTSPLASRLATIFSLRHMILATACLFALGAIVTSRAESFAIFLLGRTLTGMAGGCIMTLSLILVLQLTSRRRRGLFVGMVNAGFTVGISAGAVVFGALLPVLGWRELFLVQAPVSLLAGFGVYLSIPASTSDGLSKDKSTLQKLKTIDYGGALCLTATIVLFLYGLSGTIQPLPMILSILTLALFVFNEYKLVTDPLIPLSILRSRGVLLSCLAQLGLMSARWTVLYYAPIFVLAVRGLPPTIAGSVLIPTNVGFGLGGLLVGWLHVRRAGSFYIPCLVSIFLFGLAIFGLSLLSNAVSPAWAYVLVVFCNGFCTGAALNYTLAHILHVSAPGTHYISTGLLATFRGFAGSFGTSIGGGVFTRKLREQLTIGYARLDATDGLSPARLRFVTRLVGSPNFVFSGALSDAERDIAIHGYEAALKVMYTSAAVLIIFVLVIQAGTGWTELADQEDEEEIQEEFAEHDGRMEA</sequence>
<comment type="subcellular location">
    <subcellularLocation>
        <location evidence="1">Membrane</location>
        <topology evidence="1">Multi-pass membrane protein</topology>
    </subcellularLocation>
</comment>
<keyword evidence="2 6" id="KW-0812">Transmembrane</keyword>
<feature type="transmembrane region" description="Helical" evidence="6">
    <location>
        <begin position="409"/>
        <end position="431"/>
    </location>
</feature>
<dbReference type="GO" id="GO:0000329">
    <property type="term" value="C:fungal-type vacuole membrane"/>
    <property type="evidence" value="ECO:0007669"/>
    <property type="project" value="TreeGrafter"/>
</dbReference>
<feature type="transmembrane region" description="Helical" evidence="6">
    <location>
        <begin position="86"/>
        <end position="111"/>
    </location>
</feature>
<feature type="transmembrane region" description="Helical" evidence="6">
    <location>
        <begin position="244"/>
        <end position="262"/>
    </location>
</feature>
<dbReference type="Proteomes" id="UP000803844">
    <property type="component" value="Unassembled WGS sequence"/>
</dbReference>
<evidence type="ECO:0000256" key="5">
    <source>
        <dbReference type="SAM" id="MobiDB-lite"/>
    </source>
</evidence>
<dbReference type="Gene3D" id="1.20.1250.20">
    <property type="entry name" value="MFS general substrate transporter like domains"/>
    <property type="match status" value="1"/>
</dbReference>
<dbReference type="InterPro" id="IPR011701">
    <property type="entry name" value="MFS"/>
</dbReference>
<evidence type="ECO:0000256" key="2">
    <source>
        <dbReference type="ARBA" id="ARBA00022692"/>
    </source>
</evidence>
<feature type="transmembrane region" description="Helical" evidence="6">
    <location>
        <begin position="212"/>
        <end position="238"/>
    </location>
</feature>
<dbReference type="InterPro" id="IPR036259">
    <property type="entry name" value="MFS_trans_sf"/>
</dbReference>
<accession>A0A9P4XX71</accession>
<dbReference type="PROSITE" id="PS00217">
    <property type="entry name" value="SUGAR_TRANSPORT_2"/>
    <property type="match status" value="1"/>
</dbReference>
<gene>
    <name evidence="8" type="ORF">M406DRAFT_264798</name>
</gene>
<evidence type="ECO:0000256" key="3">
    <source>
        <dbReference type="ARBA" id="ARBA00022989"/>
    </source>
</evidence>
<feature type="transmembrane region" description="Helical" evidence="6">
    <location>
        <begin position="379"/>
        <end position="402"/>
    </location>
</feature>
<dbReference type="AlphaFoldDB" id="A0A9P4XX71"/>